<evidence type="ECO:0000313" key="2">
    <source>
        <dbReference type="Proteomes" id="UP001292094"/>
    </source>
</evidence>
<organism evidence="1 2">
    <name type="scientific">Petrolisthes manimaculis</name>
    <dbReference type="NCBI Taxonomy" id="1843537"/>
    <lineage>
        <taxon>Eukaryota</taxon>
        <taxon>Metazoa</taxon>
        <taxon>Ecdysozoa</taxon>
        <taxon>Arthropoda</taxon>
        <taxon>Crustacea</taxon>
        <taxon>Multicrustacea</taxon>
        <taxon>Malacostraca</taxon>
        <taxon>Eumalacostraca</taxon>
        <taxon>Eucarida</taxon>
        <taxon>Decapoda</taxon>
        <taxon>Pleocyemata</taxon>
        <taxon>Anomura</taxon>
        <taxon>Galatheoidea</taxon>
        <taxon>Porcellanidae</taxon>
        <taxon>Petrolisthes</taxon>
    </lineage>
</organism>
<keyword evidence="2" id="KW-1185">Reference proteome</keyword>
<dbReference type="AlphaFoldDB" id="A0AAE1NJW5"/>
<protein>
    <submittedName>
        <fullName evidence="1">Uncharacterized protein</fullName>
    </submittedName>
</protein>
<feature type="non-terminal residue" evidence="1">
    <location>
        <position position="1"/>
    </location>
</feature>
<accession>A0AAE1NJW5</accession>
<evidence type="ECO:0000313" key="1">
    <source>
        <dbReference type="EMBL" id="KAK4291390.1"/>
    </source>
</evidence>
<sequence>YDNADWSVPFPALKEEDAEALSPEQAEGALAYFGEYKLLFFFNLALLS</sequence>
<comment type="caution">
    <text evidence="1">The sequence shown here is derived from an EMBL/GenBank/DDBJ whole genome shotgun (WGS) entry which is preliminary data.</text>
</comment>
<gene>
    <name evidence="1" type="ORF">Pmani_035780</name>
</gene>
<dbReference type="Proteomes" id="UP001292094">
    <property type="component" value="Unassembled WGS sequence"/>
</dbReference>
<proteinExistence type="predicted"/>
<reference evidence="1" key="1">
    <citation type="submission" date="2023-11" db="EMBL/GenBank/DDBJ databases">
        <title>Genome assemblies of two species of porcelain crab, Petrolisthes cinctipes and Petrolisthes manimaculis (Anomura: Porcellanidae).</title>
        <authorList>
            <person name="Angst P."/>
        </authorList>
    </citation>
    <scope>NUCLEOTIDE SEQUENCE</scope>
    <source>
        <strain evidence="1">PB745_02</strain>
        <tissue evidence="1">Gill</tissue>
    </source>
</reference>
<dbReference type="EMBL" id="JAWZYT010005163">
    <property type="protein sequence ID" value="KAK4291390.1"/>
    <property type="molecule type" value="Genomic_DNA"/>
</dbReference>
<name>A0AAE1NJW5_9EUCA</name>